<gene>
    <name evidence="3" type="ORF">M6B38_280660</name>
    <name evidence="2" type="ORF">M6B38_354055</name>
</gene>
<keyword evidence="4" id="KW-1185">Reference proteome</keyword>
<name>A0AAX6GP69_IRIPA</name>
<evidence type="ECO:0000256" key="1">
    <source>
        <dbReference type="SAM" id="MobiDB-lite"/>
    </source>
</evidence>
<evidence type="ECO:0000313" key="2">
    <source>
        <dbReference type="EMBL" id="KAJ6830374.1"/>
    </source>
</evidence>
<sequence length="69" mass="7644">MSVRRSARAGYSARSARLRVAPRWTRGVMGTGIPAARRSGVRLQRQFEETATSSRYDARRRSSWGGAGC</sequence>
<feature type="region of interest" description="Disordered" evidence="1">
    <location>
        <begin position="48"/>
        <end position="69"/>
    </location>
</feature>
<organism evidence="2 4">
    <name type="scientific">Iris pallida</name>
    <name type="common">Sweet iris</name>
    <dbReference type="NCBI Taxonomy" id="29817"/>
    <lineage>
        <taxon>Eukaryota</taxon>
        <taxon>Viridiplantae</taxon>
        <taxon>Streptophyta</taxon>
        <taxon>Embryophyta</taxon>
        <taxon>Tracheophyta</taxon>
        <taxon>Spermatophyta</taxon>
        <taxon>Magnoliopsida</taxon>
        <taxon>Liliopsida</taxon>
        <taxon>Asparagales</taxon>
        <taxon>Iridaceae</taxon>
        <taxon>Iridoideae</taxon>
        <taxon>Irideae</taxon>
        <taxon>Iris</taxon>
    </lineage>
</organism>
<reference evidence="2" key="2">
    <citation type="submission" date="2023-04" db="EMBL/GenBank/DDBJ databases">
        <authorList>
            <person name="Bruccoleri R.E."/>
            <person name="Oakeley E.J."/>
            <person name="Faust A.-M."/>
            <person name="Dessus-Babus S."/>
            <person name="Altorfer M."/>
            <person name="Burckhardt D."/>
            <person name="Oertli M."/>
            <person name="Naumann U."/>
            <person name="Petersen F."/>
            <person name="Wong J."/>
        </authorList>
    </citation>
    <scope>NUCLEOTIDE SEQUENCE</scope>
    <source>
        <strain evidence="2">GSM-AAB239-AS_SAM_17_03QT</strain>
        <tissue evidence="2">Leaf</tissue>
    </source>
</reference>
<evidence type="ECO:0000313" key="3">
    <source>
        <dbReference type="EMBL" id="KAJ6846401.1"/>
    </source>
</evidence>
<dbReference type="AlphaFoldDB" id="A0AAX6GP69"/>
<comment type="caution">
    <text evidence="2">The sequence shown here is derived from an EMBL/GenBank/DDBJ whole genome shotgun (WGS) entry which is preliminary data.</text>
</comment>
<dbReference type="EMBL" id="JANAVB010017598">
    <property type="protein sequence ID" value="KAJ6830374.1"/>
    <property type="molecule type" value="Genomic_DNA"/>
</dbReference>
<protein>
    <submittedName>
        <fullName evidence="2">Pollen-specific leucine-rich repeat extensin-like protein 4</fullName>
    </submittedName>
</protein>
<evidence type="ECO:0000313" key="4">
    <source>
        <dbReference type="Proteomes" id="UP001140949"/>
    </source>
</evidence>
<proteinExistence type="predicted"/>
<dbReference type="EMBL" id="JANAVB010005598">
    <property type="protein sequence ID" value="KAJ6846401.1"/>
    <property type="molecule type" value="Genomic_DNA"/>
</dbReference>
<reference evidence="2" key="1">
    <citation type="journal article" date="2023" name="GigaByte">
        <title>Genome assembly of the bearded iris, Iris pallida Lam.</title>
        <authorList>
            <person name="Bruccoleri R.E."/>
            <person name="Oakeley E.J."/>
            <person name="Faust A.M.E."/>
            <person name="Altorfer M."/>
            <person name="Dessus-Babus S."/>
            <person name="Burckhardt D."/>
            <person name="Oertli M."/>
            <person name="Naumann U."/>
            <person name="Petersen F."/>
            <person name="Wong J."/>
        </authorList>
    </citation>
    <scope>NUCLEOTIDE SEQUENCE</scope>
    <source>
        <strain evidence="2">GSM-AAB239-AS_SAM_17_03QT</strain>
    </source>
</reference>
<accession>A0AAX6GP69</accession>
<dbReference type="Proteomes" id="UP001140949">
    <property type="component" value="Unassembled WGS sequence"/>
</dbReference>